<sequence>MGHRGQRTFDRTSTAAEVAAGHDLTGREAIVTGGASGIGLETARALAGAGARVVLAGRNPASGEEAAARLRKDTGNDLVVFRRLDLGSLASVRAWSEAHVATGRPLDILVDNAGVMAPPLTRTEDGFESQFGINHLGHFAFTTGLLPALRAAGDARVVVLSSRAHRRGDVDLDDPNYRRAPYDPWEAYGRSKTANALFAVALDAREFGAGITVNAVMPGAIMTGLQRHISPADLRAMGWAGEDGTPAAPAGWKTPEQGAATSVWAAVAPELEGVGGQYLEDCAVATSWTRGGDPPAGHYLPYARDPARAERLWTLSEELVSP</sequence>
<dbReference type="RefSeq" id="WP_148354694.1">
    <property type="nucleotide sequence ID" value="NZ_JBHSBF010000032.1"/>
</dbReference>
<evidence type="ECO:0000313" key="4">
    <source>
        <dbReference type="EMBL" id="TYC09076.1"/>
    </source>
</evidence>
<protein>
    <recommendedName>
        <fullName evidence="3">Probable oxidoreductase</fullName>
    </recommendedName>
</protein>
<dbReference type="GO" id="GO:0016491">
    <property type="term" value="F:oxidoreductase activity"/>
    <property type="evidence" value="ECO:0007669"/>
    <property type="project" value="UniProtKB-KW"/>
</dbReference>
<comment type="similarity">
    <text evidence="1">Belongs to the short-chain dehydrogenases/reductases (SDR) family.</text>
</comment>
<dbReference type="AlphaFoldDB" id="A0A5D0TUP3"/>
<dbReference type="PANTHER" id="PTHR24320:SF148">
    <property type="entry name" value="NAD(P)-BINDING ROSSMANN-FOLD SUPERFAMILY PROTEIN"/>
    <property type="match status" value="1"/>
</dbReference>
<dbReference type="PANTHER" id="PTHR24320">
    <property type="entry name" value="RETINOL DEHYDROGENASE"/>
    <property type="match status" value="1"/>
</dbReference>
<dbReference type="OrthoDB" id="4577644at2"/>
<gene>
    <name evidence="4" type="ORF">FXF65_36845</name>
</gene>
<evidence type="ECO:0000256" key="3">
    <source>
        <dbReference type="ARBA" id="ARBA00071493"/>
    </source>
</evidence>
<name>A0A5D0TUP3_9ACTN</name>
<dbReference type="Gene3D" id="3.40.50.720">
    <property type="entry name" value="NAD(P)-binding Rossmann-like Domain"/>
    <property type="match status" value="1"/>
</dbReference>
<evidence type="ECO:0000313" key="5">
    <source>
        <dbReference type="Proteomes" id="UP000322634"/>
    </source>
</evidence>
<evidence type="ECO:0000256" key="1">
    <source>
        <dbReference type="ARBA" id="ARBA00006484"/>
    </source>
</evidence>
<dbReference type="Proteomes" id="UP000322634">
    <property type="component" value="Unassembled WGS sequence"/>
</dbReference>
<proteinExistence type="inferred from homology"/>
<comment type="caution">
    <text evidence="4">The sequence shown here is derived from an EMBL/GenBank/DDBJ whole genome shotgun (WGS) entry which is preliminary data.</text>
</comment>
<accession>A0A5D0TUP3</accession>
<dbReference type="SUPFAM" id="SSF51735">
    <property type="entry name" value="NAD(P)-binding Rossmann-fold domains"/>
    <property type="match status" value="1"/>
</dbReference>
<dbReference type="Pfam" id="PF00106">
    <property type="entry name" value="adh_short"/>
    <property type="match status" value="1"/>
</dbReference>
<keyword evidence="2" id="KW-0560">Oxidoreductase</keyword>
<dbReference type="PRINTS" id="PR00081">
    <property type="entry name" value="GDHRDH"/>
</dbReference>
<dbReference type="FunFam" id="3.40.50.720:FF:000594">
    <property type="entry name" value="Short-chain oxidoreductase"/>
    <property type="match status" value="1"/>
</dbReference>
<organism evidence="4 5">
    <name type="scientific">Actinomadura syzygii</name>
    <dbReference type="NCBI Taxonomy" id="1427538"/>
    <lineage>
        <taxon>Bacteria</taxon>
        <taxon>Bacillati</taxon>
        <taxon>Actinomycetota</taxon>
        <taxon>Actinomycetes</taxon>
        <taxon>Streptosporangiales</taxon>
        <taxon>Thermomonosporaceae</taxon>
        <taxon>Actinomadura</taxon>
    </lineage>
</organism>
<evidence type="ECO:0000256" key="2">
    <source>
        <dbReference type="ARBA" id="ARBA00023002"/>
    </source>
</evidence>
<dbReference type="CDD" id="cd05327">
    <property type="entry name" value="retinol-DH_like_SDR_c_like"/>
    <property type="match status" value="1"/>
</dbReference>
<reference evidence="4 5" key="1">
    <citation type="submission" date="2019-08" db="EMBL/GenBank/DDBJ databases">
        <title>Actinomadura sp. nov. CYP1-5 isolated from mountain soil.</title>
        <authorList>
            <person name="Songsumanus A."/>
            <person name="Kuncharoen N."/>
            <person name="Kudo T."/>
            <person name="Yuki M."/>
            <person name="Igarashi Y."/>
            <person name="Tanasupawat S."/>
        </authorList>
    </citation>
    <scope>NUCLEOTIDE SEQUENCE [LARGE SCALE GENOMIC DNA]</scope>
    <source>
        <strain evidence="4 5">GKU157</strain>
    </source>
</reference>
<keyword evidence="5" id="KW-1185">Reference proteome</keyword>
<dbReference type="InterPro" id="IPR002347">
    <property type="entry name" value="SDR_fam"/>
</dbReference>
<dbReference type="InterPro" id="IPR036291">
    <property type="entry name" value="NAD(P)-bd_dom_sf"/>
</dbReference>
<dbReference type="EMBL" id="VSFF01000015">
    <property type="protein sequence ID" value="TYC09076.1"/>
    <property type="molecule type" value="Genomic_DNA"/>
</dbReference>